<dbReference type="OrthoDB" id="7030973at2"/>
<reference evidence="10 11" key="1">
    <citation type="submission" date="2018-11" db="EMBL/GenBank/DDBJ databases">
        <title>Genomic analyses of the natural microbiome of Caenorhabditis elegans.</title>
        <authorList>
            <person name="Samuel B."/>
        </authorList>
    </citation>
    <scope>NUCLEOTIDE SEQUENCE [LARGE SCALE GENOMIC DNA]</scope>
    <source>
        <strain evidence="10 11">BIGb0473</strain>
    </source>
</reference>
<comment type="subcellular location">
    <subcellularLocation>
        <location evidence="1">Cell inner membrane</location>
    </subcellularLocation>
</comment>
<keyword evidence="8" id="KW-0472">Membrane</keyword>
<keyword evidence="3" id="KW-1003">Cell membrane</keyword>
<dbReference type="EMBL" id="RJUR01000011">
    <property type="protein sequence ID" value="ROQ53191.1"/>
    <property type="molecule type" value="Genomic_DNA"/>
</dbReference>
<keyword evidence="4" id="KW-0997">Cell inner membrane</keyword>
<accession>A0A9X8EP74</accession>
<gene>
    <name evidence="10" type="ORF">EDF85_0944</name>
</gene>
<keyword evidence="6" id="KW-0653">Protein transport</keyword>
<evidence type="ECO:0000256" key="5">
    <source>
        <dbReference type="ARBA" id="ARBA00022692"/>
    </source>
</evidence>
<keyword evidence="2" id="KW-0813">Transport</keyword>
<evidence type="ECO:0000256" key="3">
    <source>
        <dbReference type="ARBA" id="ARBA00022475"/>
    </source>
</evidence>
<dbReference type="GO" id="GO:0005886">
    <property type="term" value="C:plasma membrane"/>
    <property type="evidence" value="ECO:0007669"/>
    <property type="project" value="UniProtKB-SubCell"/>
</dbReference>
<evidence type="ECO:0000256" key="2">
    <source>
        <dbReference type="ARBA" id="ARBA00022448"/>
    </source>
</evidence>
<evidence type="ECO:0000256" key="6">
    <source>
        <dbReference type="ARBA" id="ARBA00022927"/>
    </source>
</evidence>
<evidence type="ECO:0000256" key="7">
    <source>
        <dbReference type="ARBA" id="ARBA00022989"/>
    </source>
</evidence>
<keyword evidence="7" id="KW-1133">Transmembrane helix</keyword>
<proteinExistence type="predicted"/>
<evidence type="ECO:0000256" key="8">
    <source>
        <dbReference type="ARBA" id="ARBA00023136"/>
    </source>
</evidence>
<evidence type="ECO:0000313" key="11">
    <source>
        <dbReference type="Proteomes" id="UP000269115"/>
    </source>
</evidence>
<dbReference type="RefSeq" id="WP_043860347.1">
    <property type="nucleotide sequence ID" value="NZ_RJUR01000011.1"/>
</dbReference>
<feature type="domain" description="Type II secretion system protein GspC N-terminal" evidence="9">
    <location>
        <begin position="66"/>
        <end position="126"/>
    </location>
</feature>
<dbReference type="AlphaFoldDB" id="A0A9X8EP74"/>
<comment type="caution">
    <text evidence="10">The sequence shown here is derived from an EMBL/GenBank/DDBJ whole genome shotgun (WGS) entry which is preliminary data.</text>
</comment>
<evidence type="ECO:0000313" key="10">
    <source>
        <dbReference type="EMBL" id="ROQ53191.1"/>
    </source>
</evidence>
<evidence type="ECO:0000256" key="4">
    <source>
        <dbReference type="ARBA" id="ARBA00022519"/>
    </source>
</evidence>
<protein>
    <submittedName>
        <fullName evidence="10">Type II secretion system protein C (GspC)</fullName>
    </submittedName>
</protein>
<dbReference type="Proteomes" id="UP000269115">
    <property type="component" value="Unassembled WGS sequence"/>
</dbReference>
<evidence type="ECO:0000256" key="1">
    <source>
        <dbReference type="ARBA" id="ARBA00004533"/>
    </source>
</evidence>
<dbReference type="GO" id="GO:0015031">
    <property type="term" value="P:protein transport"/>
    <property type="evidence" value="ECO:0007669"/>
    <property type="project" value="UniProtKB-KW"/>
</dbReference>
<evidence type="ECO:0000259" key="9">
    <source>
        <dbReference type="Pfam" id="PF11356"/>
    </source>
</evidence>
<sequence length="143" mass="14405">MALAFKPVAAPQLVQGAALLAALAGLATWGTLLWTPTPQPVPAAMEQTLSAPPAAAGQWFANLPAQVDISLSGLLAGSAGAVAIVSLNGGAPQAVRVGEQLAQGVQLVAIEADALVIERAGERSRIGIARLPEGPALPRLIRP</sequence>
<organism evidence="10 11">
    <name type="scientific">Pseudomonas putida</name>
    <name type="common">Arthrobacter siderocapsulatus</name>
    <dbReference type="NCBI Taxonomy" id="303"/>
    <lineage>
        <taxon>Bacteria</taxon>
        <taxon>Pseudomonadati</taxon>
        <taxon>Pseudomonadota</taxon>
        <taxon>Gammaproteobacteria</taxon>
        <taxon>Pseudomonadales</taxon>
        <taxon>Pseudomonadaceae</taxon>
        <taxon>Pseudomonas</taxon>
    </lineage>
</organism>
<keyword evidence="5" id="KW-0812">Transmembrane</keyword>
<dbReference type="Gene3D" id="2.30.30.830">
    <property type="match status" value="1"/>
</dbReference>
<dbReference type="Pfam" id="PF11356">
    <property type="entry name" value="T2SSC"/>
    <property type="match status" value="1"/>
</dbReference>
<dbReference type="InterPro" id="IPR024961">
    <property type="entry name" value="T2SS_GspC_N"/>
</dbReference>
<name>A0A9X8EP74_PSEPU</name>